<dbReference type="AlphaFoldDB" id="X1VWQ0"/>
<feature type="non-terminal residue" evidence="1">
    <location>
        <position position="51"/>
    </location>
</feature>
<name>X1VWQ0_9ZZZZ</name>
<accession>X1VWQ0</accession>
<comment type="caution">
    <text evidence="1">The sequence shown here is derived from an EMBL/GenBank/DDBJ whole genome shotgun (WGS) entry which is preliminary data.</text>
</comment>
<sequence length="51" mass="5190">MAGLVVGLKAMWDGYKSGGASVAFQSLTGINVNAGGWNWRDAKAGMAIFGG</sequence>
<evidence type="ECO:0000313" key="1">
    <source>
        <dbReference type="EMBL" id="GAJ15695.1"/>
    </source>
</evidence>
<organism evidence="1">
    <name type="scientific">marine sediment metagenome</name>
    <dbReference type="NCBI Taxonomy" id="412755"/>
    <lineage>
        <taxon>unclassified sequences</taxon>
        <taxon>metagenomes</taxon>
        <taxon>ecological metagenomes</taxon>
    </lineage>
</organism>
<dbReference type="EMBL" id="BARW01026174">
    <property type="protein sequence ID" value="GAJ15695.1"/>
    <property type="molecule type" value="Genomic_DNA"/>
</dbReference>
<proteinExistence type="predicted"/>
<protein>
    <submittedName>
        <fullName evidence="1">Uncharacterized protein</fullName>
    </submittedName>
</protein>
<reference evidence="1" key="1">
    <citation type="journal article" date="2014" name="Front. Microbiol.">
        <title>High frequency of phylogenetically diverse reductive dehalogenase-homologous genes in deep subseafloor sedimentary metagenomes.</title>
        <authorList>
            <person name="Kawai M."/>
            <person name="Futagami T."/>
            <person name="Toyoda A."/>
            <person name="Takaki Y."/>
            <person name="Nishi S."/>
            <person name="Hori S."/>
            <person name="Arai W."/>
            <person name="Tsubouchi T."/>
            <person name="Morono Y."/>
            <person name="Uchiyama I."/>
            <person name="Ito T."/>
            <person name="Fujiyama A."/>
            <person name="Inagaki F."/>
            <person name="Takami H."/>
        </authorList>
    </citation>
    <scope>NUCLEOTIDE SEQUENCE</scope>
    <source>
        <strain evidence="1">Expedition CK06-06</strain>
    </source>
</reference>
<gene>
    <name evidence="1" type="ORF">S12H4_42730</name>
</gene>